<reference evidence="1" key="2">
    <citation type="submission" date="2020-09" db="EMBL/GenBank/DDBJ databases">
        <authorList>
            <person name="Sun Q."/>
            <person name="Zhou Y."/>
        </authorList>
    </citation>
    <scope>NUCLEOTIDE SEQUENCE</scope>
    <source>
        <strain evidence="1">CGMCC 1.12408</strain>
    </source>
</reference>
<gene>
    <name evidence="1" type="ORF">GCM10008025_35780</name>
</gene>
<evidence type="ECO:0000313" key="2">
    <source>
        <dbReference type="Proteomes" id="UP000613512"/>
    </source>
</evidence>
<comment type="caution">
    <text evidence="1">The sequence shown here is derived from an EMBL/GenBank/DDBJ whole genome shotgun (WGS) entry which is preliminary data.</text>
</comment>
<reference evidence="1" key="1">
    <citation type="journal article" date="2014" name="Int. J. Syst. Evol. Microbiol.">
        <title>Complete genome sequence of Corynebacterium casei LMG S-19264T (=DSM 44701T), isolated from a smear-ripened cheese.</title>
        <authorList>
            <consortium name="US DOE Joint Genome Institute (JGI-PGF)"/>
            <person name="Walter F."/>
            <person name="Albersmeier A."/>
            <person name="Kalinowski J."/>
            <person name="Ruckert C."/>
        </authorList>
    </citation>
    <scope>NUCLEOTIDE SEQUENCE</scope>
    <source>
        <strain evidence="1">CGMCC 1.12408</strain>
    </source>
</reference>
<proteinExistence type="predicted"/>
<evidence type="ECO:0000313" key="1">
    <source>
        <dbReference type="EMBL" id="GGA90031.1"/>
    </source>
</evidence>
<organism evidence="1 2">
    <name type="scientific">Ornithinibacillus halotolerans</name>
    <dbReference type="NCBI Taxonomy" id="1274357"/>
    <lineage>
        <taxon>Bacteria</taxon>
        <taxon>Bacillati</taxon>
        <taxon>Bacillota</taxon>
        <taxon>Bacilli</taxon>
        <taxon>Bacillales</taxon>
        <taxon>Bacillaceae</taxon>
        <taxon>Ornithinibacillus</taxon>
    </lineage>
</organism>
<dbReference type="AlphaFoldDB" id="A0A916S9I8"/>
<sequence length="55" mass="6007">MTYNLTDGAMIVLTVANMKTMNGQIFGDSPIPADVKTTYLKAEVEAIKWLEGNSN</sequence>
<dbReference type="RefSeq" id="WP_188386049.1">
    <property type="nucleotide sequence ID" value="NZ_BMEY01000026.1"/>
</dbReference>
<accession>A0A916S9I8</accession>
<name>A0A916S9I8_9BACI</name>
<dbReference type="Proteomes" id="UP000613512">
    <property type="component" value="Unassembled WGS sequence"/>
</dbReference>
<protein>
    <submittedName>
        <fullName evidence="1">Uncharacterized protein</fullName>
    </submittedName>
</protein>
<keyword evidence="2" id="KW-1185">Reference proteome</keyword>
<dbReference type="EMBL" id="BMEY01000026">
    <property type="protein sequence ID" value="GGA90031.1"/>
    <property type="molecule type" value="Genomic_DNA"/>
</dbReference>